<protein>
    <recommendedName>
        <fullName evidence="1">Glucosamine 6-phosphate N-acetyltransferase</fullName>
        <ecNumber evidence="1">2.3.1.4</ecNumber>
    </recommendedName>
</protein>
<dbReference type="EMBL" id="BSDZ01000004">
    <property type="protein sequence ID" value="GLI59207.1"/>
    <property type="molecule type" value="Genomic_DNA"/>
</dbReference>
<comment type="catalytic activity">
    <reaction evidence="1">
        <text>D-glucosamine 6-phosphate + acetyl-CoA = N-acetyl-D-glucosamine 6-phosphate + CoA + H(+)</text>
        <dbReference type="Rhea" id="RHEA:10292"/>
        <dbReference type="ChEBI" id="CHEBI:15378"/>
        <dbReference type="ChEBI" id="CHEBI:57287"/>
        <dbReference type="ChEBI" id="CHEBI:57288"/>
        <dbReference type="ChEBI" id="CHEBI:57513"/>
        <dbReference type="ChEBI" id="CHEBI:58725"/>
        <dbReference type="EC" id="2.3.1.4"/>
    </reaction>
</comment>
<dbReference type="PROSITE" id="PS51186">
    <property type="entry name" value="GNAT"/>
    <property type="match status" value="1"/>
</dbReference>
<sequence length="215" mass="23729">MATDVNLEVRPLKTSDYEKGFLDLLAHLTAVGEVSREAFEEQLKLRDLAGSYRTVVIEDGGRIIATAAMVIELKFIHSCSKPAKPRVGTEGSDRSRHVVRTPCCCVLSWYDLRMADTDTDTGQFGAGTQLVSIAPTVSQPYHEGSAQVGHIEDVVVDPAYRGKKLGLKLIQALIDLAREAGCYKVILDCSEANSTFYEKCGLTRKEVQMVKYLDR</sequence>
<organism evidence="3 4">
    <name type="scientific">Volvox africanus</name>
    <dbReference type="NCBI Taxonomy" id="51714"/>
    <lineage>
        <taxon>Eukaryota</taxon>
        <taxon>Viridiplantae</taxon>
        <taxon>Chlorophyta</taxon>
        <taxon>core chlorophytes</taxon>
        <taxon>Chlorophyceae</taxon>
        <taxon>CS clade</taxon>
        <taxon>Chlamydomonadales</taxon>
        <taxon>Volvocaceae</taxon>
        <taxon>Volvox</taxon>
    </lineage>
</organism>
<comment type="pathway">
    <text evidence="1">Nucleotide-sugar biosynthesis; UDP-N-acetyl-alpha-D-glucosamine biosynthesis; N-acetyl-alpha-D-glucosamine 1-phosphate from alpha-D-glucosamine 6-phosphate (route I): step 1/2.</text>
</comment>
<dbReference type="InterPro" id="IPR016181">
    <property type="entry name" value="Acyl_CoA_acyltransferase"/>
</dbReference>
<proteinExistence type="inferred from homology"/>
<keyword evidence="1" id="KW-0808">Transferase</keyword>
<comment type="similarity">
    <text evidence="1">Belongs to the acetyltransferase family. GNA1 subfamily.</text>
</comment>
<dbReference type="EC" id="2.3.1.4" evidence="1"/>
<evidence type="ECO:0000259" key="2">
    <source>
        <dbReference type="PROSITE" id="PS51186"/>
    </source>
</evidence>
<name>A0ABQ5RNT6_9CHLO</name>
<dbReference type="InterPro" id="IPR000182">
    <property type="entry name" value="GNAT_dom"/>
</dbReference>
<evidence type="ECO:0000313" key="4">
    <source>
        <dbReference type="Proteomes" id="UP001165090"/>
    </source>
</evidence>
<comment type="subunit">
    <text evidence="1">Homodimer.</text>
</comment>
<accession>A0ABQ5RNT6</accession>
<dbReference type="PANTHER" id="PTHR13355">
    <property type="entry name" value="GLUCOSAMINE 6-PHOSPHATE N-ACETYLTRANSFERASE"/>
    <property type="match status" value="1"/>
</dbReference>
<dbReference type="Gene3D" id="3.40.630.30">
    <property type="match status" value="2"/>
</dbReference>
<evidence type="ECO:0000256" key="1">
    <source>
        <dbReference type="RuleBase" id="RU365086"/>
    </source>
</evidence>
<dbReference type="PANTHER" id="PTHR13355:SF11">
    <property type="entry name" value="GLUCOSAMINE 6-PHOSPHATE N-ACETYLTRANSFERASE"/>
    <property type="match status" value="1"/>
</dbReference>
<dbReference type="Proteomes" id="UP001165090">
    <property type="component" value="Unassembled WGS sequence"/>
</dbReference>
<evidence type="ECO:0000313" key="3">
    <source>
        <dbReference type="EMBL" id="GLI59207.1"/>
    </source>
</evidence>
<reference evidence="3 4" key="1">
    <citation type="journal article" date="2023" name="IScience">
        <title>Expanded male sex-determining region conserved during the evolution of homothallism in the green alga Volvox.</title>
        <authorList>
            <person name="Yamamoto K."/>
            <person name="Matsuzaki R."/>
            <person name="Mahakham W."/>
            <person name="Heman W."/>
            <person name="Sekimoto H."/>
            <person name="Kawachi M."/>
            <person name="Minakuchi Y."/>
            <person name="Toyoda A."/>
            <person name="Nozaki H."/>
        </authorList>
    </citation>
    <scope>NUCLEOTIDE SEQUENCE [LARGE SCALE GENOMIC DNA]</scope>
    <source>
        <strain evidence="3 4">NIES-4468</strain>
    </source>
</reference>
<keyword evidence="4" id="KW-1185">Reference proteome</keyword>
<gene>
    <name evidence="3" type="ORF">VaNZ11_001043</name>
</gene>
<feature type="domain" description="N-acetyltransferase" evidence="2">
    <location>
        <begin position="7"/>
        <end position="215"/>
    </location>
</feature>
<dbReference type="SUPFAM" id="SSF55729">
    <property type="entry name" value="Acyl-CoA N-acyltransferases (Nat)"/>
    <property type="match status" value="1"/>
</dbReference>
<dbReference type="InterPro" id="IPR039143">
    <property type="entry name" value="GNPNAT1-like"/>
</dbReference>
<dbReference type="Pfam" id="PF00583">
    <property type="entry name" value="Acetyltransf_1"/>
    <property type="match status" value="1"/>
</dbReference>
<keyword evidence="1" id="KW-0012">Acyltransferase</keyword>
<comment type="caution">
    <text evidence="3">The sequence shown here is derived from an EMBL/GenBank/DDBJ whole genome shotgun (WGS) entry which is preliminary data.</text>
</comment>
<dbReference type="CDD" id="cd04301">
    <property type="entry name" value="NAT_SF"/>
    <property type="match status" value="1"/>
</dbReference>